<organism evidence="2 3">
    <name type="scientific">[Clostridium] asparagiforme DSM 15981</name>
    <dbReference type="NCBI Taxonomy" id="518636"/>
    <lineage>
        <taxon>Bacteria</taxon>
        <taxon>Bacillati</taxon>
        <taxon>Bacillota</taxon>
        <taxon>Clostridia</taxon>
        <taxon>Lachnospirales</taxon>
        <taxon>Lachnospiraceae</taxon>
        <taxon>Enterocloster</taxon>
    </lineage>
</organism>
<keyword evidence="3" id="KW-1185">Reference proteome</keyword>
<dbReference type="HOGENOM" id="CLU_2859655_0_0_9"/>
<name>C0CZS7_9FIRM</name>
<dbReference type="EMBL" id="ACCJ01000147">
    <property type="protein sequence ID" value="EEG55421.1"/>
    <property type="molecule type" value="Genomic_DNA"/>
</dbReference>
<reference evidence="2 3" key="2">
    <citation type="submission" date="2009-02" db="EMBL/GenBank/DDBJ databases">
        <title>Draft genome sequence of Clostridium asparagiforme (DSM 15981).</title>
        <authorList>
            <person name="Sudarsanam P."/>
            <person name="Ley R."/>
            <person name="Guruge J."/>
            <person name="Turnbaugh P.J."/>
            <person name="Mahowald M."/>
            <person name="Liep D."/>
            <person name="Gordon J."/>
        </authorList>
    </citation>
    <scope>NUCLEOTIDE SEQUENCE [LARGE SCALE GENOMIC DNA]</scope>
    <source>
        <strain evidence="2 3">DSM 15981</strain>
    </source>
</reference>
<keyword evidence="1" id="KW-0812">Transmembrane</keyword>
<accession>C0CZS7</accession>
<reference evidence="2 3" key="1">
    <citation type="submission" date="2009-01" db="EMBL/GenBank/DDBJ databases">
        <authorList>
            <person name="Fulton L."/>
            <person name="Clifton S."/>
            <person name="Fulton B."/>
            <person name="Xu J."/>
            <person name="Minx P."/>
            <person name="Pepin K.H."/>
            <person name="Johnson M."/>
            <person name="Bhonagiri V."/>
            <person name="Nash W.E."/>
            <person name="Mardis E.R."/>
            <person name="Wilson R.K."/>
        </authorList>
    </citation>
    <scope>NUCLEOTIDE SEQUENCE [LARGE SCALE GENOMIC DNA]</scope>
    <source>
        <strain evidence="2 3">DSM 15981</strain>
    </source>
</reference>
<protein>
    <submittedName>
        <fullName evidence="2">Uncharacterized protein</fullName>
    </submittedName>
</protein>
<gene>
    <name evidence="2" type="ORF">CLOSTASPAR_02504</name>
</gene>
<evidence type="ECO:0000256" key="1">
    <source>
        <dbReference type="SAM" id="Phobius"/>
    </source>
</evidence>
<proteinExistence type="predicted"/>
<dbReference type="Proteomes" id="UP000004756">
    <property type="component" value="Unassembled WGS sequence"/>
</dbReference>
<evidence type="ECO:0000313" key="2">
    <source>
        <dbReference type="EMBL" id="EEG55421.1"/>
    </source>
</evidence>
<sequence>MNPISPVAGWLRGIFLRLGEGKRIGVFGEMCTICRSLSGMGVIFWILCGKLKEYGRRWDFCLNI</sequence>
<comment type="caution">
    <text evidence="2">The sequence shown here is derived from an EMBL/GenBank/DDBJ whole genome shotgun (WGS) entry which is preliminary data.</text>
</comment>
<keyword evidence="1" id="KW-1133">Transmembrane helix</keyword>
<feature type="transmembrane region" description="Helical" evidence="1">
    <location>
        <begin position="24"/>
        <end position="47"/>
    </location>
</feature>
<evidence type="ECO:0000313" key="3">
    <source>
        <dbReference type="Proteomes" id="UP000004756"/>
    </source>
</evidence>
<keyword evidence="1" id="KW-0472">Membrane</keyword>
<dbReference type="AlphaFoldDB" id="C0CZS7"/>